<gene>
    <name evidence="2" type="ORF">MHBO_001121</name>
</gene>
<evidence type="ECO:0000313" key="3">
    <source>
        <dbReference type="Proteomes" id="UP001439008"/>
    </source>
</evidence>
<name>A0ABV2AHV9_9EUKA</name>
<feature type="region of interest" description="Disordered" evidence="1">
    <location>
        <begin position="78"/>
        <end position="101"/>
    </location>
</feature>
<proteinExistence type="predicted"/>
<sequence>MSKLANLRQTLRNLKIDAFIIPTKDAHNVQIVISVERIHCEQRQAPRVHFRVQRVRGDCCRDHGARFAVGRPPLLVGRRTPNRQKILGNRQNGPEKRAFAY</sequence>
<accession>A0ABV2AHV9</accession>
<comment type="caution">
    <text evidence="2">The sequence shown here is derived from an EMBL/GenBank/DDBJ whole genome shotgun (WGS) entry which is preliminary data.</text>
</comment>
<dbReference type="EMBL" id="JBDODL010000242">
    <property type="protein sequence ID" value="MES1919262.1"/>
    <property type="molecule type" value="Genomic_DNA"/>
</dbReference>
<keyword evidence="3" id="KW-1185">Reference proteome</keyword>
<protein>
    <recommendedName>
        <fullName evidence="4">Ribosomal protein S14</fullName>
    </recommendedName>
</protein>
<evidence type="ECO:0000313" key="2">
    <source>
        <dbReference type="EMBL" id="MES1919262.1"/>
    </source>
</evidence>
<dbReference type="Proteomes" id="UP001439008">
    <property type="component" value="Unassembled WGS sequence"/>
</dbReference>
<organism evidence="2 3">
    <name type="scientific">Bonamia ostreae</name>
    <dbReference type="NCBI Taxonomy" id="126728"/>
    <lineage>
        <taxon>Eukaryota</taxon>
        <taxon>Sar</taxon>
        <taxon>Rhizaria</taxon>
        <taxon>Endomyxa</taxon>
        <taxon>Ascetosporea</taxon>
        <taxon>Haplosporida</taxon>
        <taxon>Bonamia</taxon>
    </lineage>
</organism>
<reference evidence="2 3" key="1">
    <citation type="journal article" date="2024" name="BMC Biol.">
        <title>Comparative genomics of Ascetosporea gives new insight into the evolutionary basis for animal parasitism in Rhizaria.</title>
        <authorList>
            <person name="Hiltunen Thoren M."/>
            <person name="Onut-Brannstrom I."/>
            <person name="Alfjorden A."/>
            <person name="Peckova H."/>
            <person name="Swords F."/>
            <person name="Hooper C."/>
            <person name="Holzer A.S."/>
            <person name="Bass D."/>
            <person name="Burki F."/>
        </authorList>
    </citation>
    <scope>NUCLEOTIDE SEQUENCE [LARGE SCALE GENOMIC DNA]</scope>
    <source>
        <strain evidence="2">20-A016</strain>
    </source>
</reference>
<evidence type="ECO:0008006" key="4">
    <source>
        <dbReference type="Google" id="ProtNLM"/>
    </source>
</evidence>
<evidence type="ECO:0000256" key="1">
    <source>
        <dbReference type="SAM" id="MobiDB-lite"/>
    </source>
</evidence>